<organism evidence="1 2">
    <name type="scientific">Popillia japonica</name>
    <name type="common">Japanese beetle</name>
    <dbReference type="NCBI Taxonomy" id="7064"/>
    <lineage>
        <taxon>Eukaryota</taxon>
        <taxon>Metazoa</taxon>
        <taxon>Ecdysozoa</taxon>
        <taxon>Arthropoda</taxon>
        <taxon>Hexapoda</taxon>
        <taxon>Insecta</taxon>
        <taxon>Pterygota</taxon>
        <taxon>Neoptera</taxon>
        <taxon>Endopterygota</taxon>
        <taxon>Coleoptera</taxon>
        <taxon>Polyphaga</taxon>
        <taxon>Scarabaeiformia</taxon>
        <taxon>Scarabaeidae</taxon>
        <taxon>Rutelinae</taxon>
        <taxon>Popillia</taxon>
    </lineage>
</organism>
<protein>
    <submittedName>
        <fullName evidence="1">Uncharacterized protein</fullName>
    </submittedName>
</protein>
<accession>A0AAW1IW55</accession>
<name>A0AAW1IW55_POPJA</name>
<gene>
    <name evidence="1" type="ORF">QE152_g33813</name>
</gene>
<sequence>MQKYGTSSNLITKRKGYERPGQDLLLESEEKQGVEDEWNRLKQYVTTMEIELENVKRTGRMRGIKMRDGRLCEQEDLYRQVWTNHFMESLNDTYQSGNEVIKMEEKEGDNDWHQPFYGITKRHIPEWQ</sequence>
<keyword evidence="2" id="KW-1185">Reference proteome</keyword>
<dbReference type="AlphaFoldDB" id="A0AAW1IW55"/>
<reference evidence="1 2" key="1">
    <citation type="journal article" date="2024" name="BMC Genomics">
        <title>De novo assembly and annotation of Popillia japonica's genome with initial clues to its potential as an invasive pest.</title>
        <authorList>
            <person name="Cucini C."/>
            <person name="Boschi S."/>
            <person name="Funari R."/>
            <person name="Cardaioli E."/>
            <person name="Iannotti N."/>
            <person name="Marturano G."/>
            <person name="Paoli F."/>
            <person name="Bruttini M."/>
            <person name="Carapelli A."/>
            <person name="Frati F."/>
            <person name="Nardi F."/>
        </authorList>
    </citation>
    <scope>NUCLEOTIDE SEQUENCE [LARGE SCALE GENOMIC DNA]</scope>
    <source>
        <strain evidence="1">DMR45628</strain>
    </source>
</reference>
<proteinExistence type="predicted"/>
<dbReference type="EMBL" id="JASPKY010000525">
    <property type="protein sequence ID" value="KAK9694015.1"/>
    <property type="molecule type" value="Genomic_DNA"/>
</dbReference>
<evidence type="ECO:0000313" key="1">
    <source>
        <dbReference type="EMBL" id="KAK9694015.1"/>
    </source>
</evidence>
<dbReference type="Proteomes" id="UP001458880">
    <property type="component" value="Unassembled WGS sequence"/>
</dbReference>
<comment type="caution">
    <text evidence="1">The sequence shown here is derived from an EMBL/GenBank/DDBJ whole genome shotgun (WGS) entry which is preliminary data.</text>
</comment>
<evidence type="ECO:0000313" key="2">
    <source>
        <dbReference type="Proteomes" id="UP001458880"/>
    </source>
</evidence>